<dbReference type="AlphaFoldDB" id="A0AAD4LYU7"/>
<dbReference type="Proteomes" id="UP001203297">
    <property type="component" value="Unassembled WGS sequence"/>
</dbReference>
<reference evidence="1" key="1">
    <citation type="journal article" date="2022" name="New Phytol.">
        <title>Evolutionary transition to the ectomycorrhizal habit in the genomes of a hyperdiverse lineage of mushroom-forming fungi.</title>
        <authorList>
            <person name="Looney B."/>
            <person name="Miyauchi S."/>
            <person name="Morin E."/>
            <person name="Drula E."/>
            <person name="Courty P.E."/>
            <person name="Kohler A."/>
            <person name="Kuo A."/>
            <person name="LaButti K."/>
            <person name="Pangilinan J."/>
            <person name="Lipzen A."/>
            <person name="Riley R."/>
            <person name="Andreopoulos W."/>
            <person name="He G."/>
            <person name="Johnson J."/>
            <person name="Nolan M."/>
            <person name="Tritt A."/>
            <person name="Barry K.W."/>
            <person name="Grigoriev I.V."/>
            <person name="Nagy L.G."/>
            <person name="Hibbett D."/>
            <person name="Henrissat B."/>
            <person name="Matheny P.B."/>
            <person name="Labbe J."/>
            <person name="Martin F.M."/>
        </authorList>
    </citation>
    <scope>NUCLEOTIDE SEQUENCE</scope>
    <source>
        <strain evidence="1">BPL690</strain>
    </source>
</reference>
<gene>
    <name evidence="1" type="ORF">B0F90DRAFT_1763295</name>
</gene>
<organism evidence="1 2">
    <name type="scientific">Multifurca ochricompacta</name>
    <dbReference type="NCBI Taxonomy" id="376703"/>
    <lineage>
        <taxon>Eukaryota</taxon>
        <taxon>Fungi</taxon>
        <taxon>Dikarya</taxon>
        <taxon>Basidiomycota</taxon>
        <taxon>Agaricomycotina</taxon>
        <taxon>Agaricomycetes</taxon>
        <taxon>Russulales</taxon>
        <taxon>Russulaceae</taxon>
        <taxon>Multifurca</taxon>
    </lineage>
</organism>
<comment type="caution">
    <text evidence="1">The sequence shown here is derived from an EMBL/GenBank/DDBJ whole genome shotgun (WGS) entry which is preliminary data.</text>
</comment>
<evidence type="ECO:0000313" key="1">
    <source>
        <dbReference type="EMBL" id="KAI0293312.1"/>
    </source>
</evidence>
<feature type="non-terminal residue" evidence="1">
    <location>
        <position position="56"/>
    </location>
</feature>
<accession>A0AAD4LYU7</accession>
<protein>
    <submittedName>
        <fullName evidence="1">Uncharacterized protein</fullName>
    </submittedName>
</protein>
<dbReference type="EMBL" id="WTXG01000098">
    <property type="protein sequence ID" value="KAI0293312.1"/>
    <property type="molecule type" value="Genomic_DNA"/>
</dbReference>
<proteinExistence type="predicted"/>
<name>A0AAD4LYU7_9AGAM</name>
<keyword evidence="2" id="KW-1185">Reference proteome</keyword>
<sequence>MLMGNAGQQSRVLRTVVPCVQRSRRSRQRGDAKITYRHLLHTCVSLCHSHMSSVGS</sequence>
<evidence type="ECO:0000313" key="2">
    <source>
        <dbReference type="Proteomes" id="UP001203297"/>
    </source>
</evidence>